<protein>
    <submittedName>
        <fullName evidence="1">Fatty acid oxygenase</fullName>
    </submittedName>
</protein>
<evidence type="ECO:0000313" key="2">
    <source>
        <dbReference type="Proteomes" id="UP001489719"/>
    </source>
</evidence>
<sequence>MTDPTDLHAGGIIGDVASQVNRAPQDLALLANEIMTKIKGGIVDDKDKGELNDVALSELQETLEHFIQFASSLPSDSKEMAKLNDGFIQTLWNDLQHPPLAYLGDEWRYRTADGSNNNRMYPYLGRSGGSYARTVEPKVELPPNLPDPGIIFDELFARGDKLREHPNRISSVLFYMGTILIHDLFRTSDEDPNKVNNSSYLDLGPLYGHNNEQQSLVRTFKDGLLKPDTFSEIRVLGFPPGVATLLVCFNRFHNYVATELADINEGDRFTLLSADKMTRGQLDQYQTPEKKRDNDLFQTARLITCGLYVNIITTDYLRAILNLNRSTSNWILDPRANLSTVYGQHGIPEGIGNQVSVEFNLIYRWHSAISARDEQWAIDFFKKQLGDKDPSTLTVDELRIALKKFAMAEQAKLPEERTFGGLTRQANGTFEDAELVKILYESTDDVAASFGARNVPVVMRAVEMLSIQQARDWHVATLNEFRQFFKLIPHKKFSDISSVPGVAQSLETLYKDVNQVELYPGLVAEDAKPREDPGAGLCPGYTISRAILADAVALVRGDRFYTVDYNAGTMTNWGFNHIQPNPNIAHGGVIYKLLMRAFPGYYRGASIYAMFPFTVADETRLILCKQGKENEYDFNKPSFIPLPTPILTWTSIVEILKDQKRFKVPWGKRTYEMIEHDYMLSGDAPANTEQRKFVYNALYSPENAMEEVAVFCERITSNLLHDRSRKLRHSFWVDAVDDIANLSHSTIIAELFHIPLKTHTRPDKIGFTAREFYNINALLFAYVFRDIDTAQSFGLRSETQQSTAAFTKVAIHVCQLVHDENFRELKELLGLQEHDAMPDYGQRLIQRLFHGAKSVDEVASVVVATAAAAVATQAQAFSQMLDLYLSDQYNKHWPAIQELARSKDSTAFTKLKRYAMEGLRLATPSSGTLRVTVDDVVIKDGSRTVNIKKGDQVFTNFEQACVDKDEFLDPHNIKLDRPDSSYIHLGYGPHSCLGRRIVENCMAAQLKVFGKLKNLRRAPGLQGFMKYKNVNGALKMYLKADFSDWWPYPTTMKIMFDDFE</sequence>
<gene>
    <name evidence="1" type="ORF">V1517DRAFT_341790</name>
</gene>
<name>A0ACC3TDY9_9ASCO</name>
<keyword evidence="2" id="KW-1185">Reference proteome</keyword>
<dbReference type="EMBL" id="MU970195">
    <property type="protein sequence ID" value="KAK9319355.1"/>
    <property type="molecule type" value="Genomic_DNA"/>
</dbReference>
<accession>A0ACC3TDY9</accession>
<comment type="caution">
    <text evidence="1">The sequence shown here is derived from an EMBL/GenBank/DDBJ whole genome shotgun (WGS) entry which is preliminary data.</text>
</comment>
<dbReference type="Proteomes" id="UP001489719">
    <property type="component" value="Unassembled WGS sequence"/>
</dbReference>
<reference evidence="2" key="1">
    <citation type="journal article" date="2024" name="Front. Bioeng. Biotechnol.">
        <title>Genome-scale model development and genomic sequencing of the oleaginous clade Lipomyces.</title>
        <authorList>
            <person name="Czajka J.J."/>
            <person name="Han Y."/>
            <person name="Kim J."/>
            <person name="Mondo S.J."/>
            <person name="Hofstad B.A."/>
            <person name="Robles A."/>
            <person name="Haridas S."/>
            <person name="Riley R."/>
            <person name="LaButti K."/>
            <person name="Pangilinan J."/>
            <person name="Andreopoulos W."/>
            <person name="Lipzen A."/>
            <person name="Yan J."/>
            <person name="Wang M."/>
            <person name="Ng V."/>
            <person name="Grigoriev I.V."/>
            <person name="Spatafora J.W."/>
            <person name="Magnuson J.K."/>
            <person name="Baker S.E."/>
            <person name="Pomraning K.R."/>
        </authorList>
    </citation>
    <scope>NUCLEOTIDE SEQUENCE [LARGE SCALE GENOMIC DNA]</scope>
    <source>
        <strain evidence="2">CBS 10300</strain>
    </source>
</reference>
<proteinExistence type="predicted"/>
<evidence type="ECO:0000313" key="1">
    <source>
        <dbReference type="EMBL" id="KAK9319355.1"/>
    </source>
</evidence>
<organism evidence="1 2">
    <name type="scientific">Lipomyces orientalis</name>
    <dbReference type="NCBI Taxonomy" id="1233043"/>
    <lineage>
        <taxon>Eukaryota</taxon>
        <taxon>Fungi</taxon>
        <taxon>Dikarya</taxon>
        <taxon>Ascomycota</taxon>
        <taxon>Saccharomycotina</taxon>
        <taxon>Lipomycetes</taxon>
        <taxon>Lipomycetales</taxon>
        <taxon>Lipomycetaceae</taxon>
        <taxon>Lipomyces</taxon>
    </lineage>
</organism>